<dbReference type="AlphaFoldDB" id="A0A4S8L8G0"/>
<gene>
    <name evidence="1" type="ORF">K435DRAFT_822599</name>
</gene>
<evidence type="ECO:0000313" key="1">
    <source>
        <dbReference type="EMBL" id="THU84840.1"/>
    </source>
</evidence>
<dbReference type="Proteomes" id="UP000297245">
    <property type="component" value="Unassembled WGS sequence"/>
</dbReference>
<dbReference type="InterPro" id="IPR041078">
    <property type="entry name" value="Plavaka"/>
</dbReference>
<reference evidence="1 2" key="1">
    <citation type="journal article" date="2019" name="Nat. Ecol. Evol.">
        <title>Megaphylogeny resolves global patterns of mushroom evolution.</title>
        <authorList>
            <person name="Varga T."/>
            <person name="Krizsan K."/>
            <person name="Foldi C."/>
            <person name="Dima B."/>
            <person name="Sanchez-Garcia M."/>
            <person name="Sanchez-Ramirez S."/>
            <person name="Szollosi G.J."/>
            <person name="Szarkandi J.G."/>
            <person name="Papp V."/>
            <person name="Albert L."/>
            <person name="Andreopoulos W."/>
            <person name="Angelini C."/>
            <person name="Antonin V."/>
            <person name="Barry K.W."/>
            <person name="Bougher N.L."/>
            <person name="Buchanan P."/>
            <person name="Buyck B."/>
            <person name="Bense V."/>
            <person name="Catcheside P."/>
            <person name="Chovatia M."/>
            <person name="Cooper J."/>
            <person name="Damon W."/>
            <person name="Desjardin D."/>
            <person name="Finy P."/>
            <person name="Geml J."/>
            <person name="Haridas S."/>
            <person name="Hughes K."/>
            <person name="Justo A."/>
            <person name="Karasinski D."/>
            <person name="Kautmanova I."/>
            <person name="Kiss B."/>
            <person name="Kocsube S."/>
            <person name="Kotiranta H."/>
            <person name="LaButti K.M."/>
            <person name="Lechner B.E."/>
            <person name="Liimatainen K."/>
            <person name="Lipzen A."/>
            <person name="Lukacs Z."/>
            <person name="Mihaltcheva S."/>
            <person name="Morgado L.N."/>
            <person name="Niskanen T."/>
            <person name="Noordeloos M.E."/>
            <person name="Ohm R.A."/>
            <person name="Ortiz-Santana B."/>
            <person name="Ovrebo C."/>
            <person name="Racz N."/>
            <person name="Riley R."/>
            <person name="Savchenko A."/>
            <person name="Shiryaev A."/>
            <person name="Soop K."/>
            <person name="Spirin V."/>
            <person name="Szebenyi C."/>
            <person name="Tomsovsky M."/>
            <person name="Tulloss R.E."/>
            <person name="Uehling J."/>
            <person name="Grigoriev I.V."/>
            <person name="Vagvolgyi C."/>
            <person name="Papp T."/>
            <person name="Martin F.M."/>
            <person name="Miettinen O."/>
            <person name="Hibbett D.S."/>
            <person name="Nagy L.G."/>
        </authorList>
    </citation>
    <scope>NUCLEOTIDE SEQUENCE [LARGE SCALE GENOMIC DNA]</scope>
    <source>
        <strain evidence="1 2">CBS 962.96</strain>
    </source>
</reference>
<proteinExistence type="predicted"/>
<dbReference type="OrthoDB" id="3252362at2759"/>
<dbReference type="Pfam" id="PF18759">
    <property type="entry name" value="Plavaka"/>
    <property type="match status" value="1"/>
</dbReference>
<organism evidence="1 2">
    <name type="scientific">Dendrothele bispora (strain CBS 962.96)</name>
    <dbReference type="NCBI Taxonomy" id="1314807"/>
    <lineage>
        <taxon>Eukaryota</taxon>
        <taxon>Fungi</taxon>
        <taxon>Dikarya</taxon>
        <taxon>Basidiomycota</taxon>
        <taxon>Agaricomycotina</taxon>
        <taxon>Agaricomycetes</taxon>
        <taxon>Agaricomycetidae</taxon>
        <taxon>Agaricales</taxon>
        <taxon>Agaricales incertae sedis</taxon>
        <taxon>Dendrothele</taxon>
    </lineage>
</organism>
<name>A0A4S8L8G0_DENBC</name>
<keyword evidence="2" id="KW-1185">Reference proteome</keyword>
<sequence length="782" mass="88593">MRRTGSTAFSDLLEIDGVQSALGLSYRNSDQLNKIIDEQIPIERPSFSRTEVVVAGEAFDLYKRDILECIRALYGSPEHAQYLCIAPERHYSNANMNCRLYHDIHTGKWWWDTQKAIEGRKPGATIVPVILSSDKTQVTLFRNKAAYPVYLTIGNLPKEIRQKPSQQGQILLGYLPTTKLEHIKNKASCRRITANLFHACMTHLVSPLKNAGKEGVVMQSGDGVKRRCHPILAAYVADYPKQVLVACSYYGDCASCDCPKDELGLFPSCHHRRNFKAAVNAAKLVGTDLWVEKCREENLKPVQHPFWEDLPHANIFRSVTPDVLHQLYQGVMKHLISWLTNICGADKIDARVRRLPLNHGIRHFHKGISKLSRVTGGEHKQICSFLLGLVIDTPSLSIPKCRKVVSATRALLDFLFLACYPVHTDESLTALDAALEAFHENKSIFIDLGIRENFNIPKLHFLIHYSRGIRYFGTTDNYNTETTERLHIDFAKDAYRASNRKDEYAQMTKWLEHPETSHGPRMDFPGAKRTLTDLKCPYQQKMTKNPSVKGVTIIKLEDTSTKGYHAQDFRLSLARFIAQFNDPTLSPREIDEMARFIALPFTSVPIWHQVKMVNPDLHGNTTLDVIKAQPRRMNSRNQVIQVARFDTALIQKAPNNPDKGPLDGMRIGRVRAIFSIPDEKTDRLFPPNVSPPGLLAYVEWFSNFTRVPDTASGLYRVKKQLNSDGTPSAAVVPVSAIKRSIHLFPKWGGPVPANWTCENVLDECTTFYMNPFLDLRTYCNIS</sequence>
<evidence type="ECO:0000313" key="2">
    <source>
        <dbReference type="Proteomes" id="UP000297245"/>
    </source>
</evidence>
<protein>
    <submittedName>
        <fullName evidence="1">Uncharacterized protein</fullName>
    </submittedName>
</protein>
<dbReference type="EMBL" id="ML179578">
    <property type="protein sequence ID" value="THU84840.1"/>
    <property type="molecule type" value="Genomic_DNA"/>
</dbReference>
<accession>A0A4S8L8G0</accession>